<organism evidence="1 2">
    <name type="scientific">Lepeophtheirus salmonis</name>
    <name type="common">Salmon louse</name>
    <name type="synonym">Caligus salmonis</name>
    <dbReference type="NCBI Taxonomy" id="72036"/>
    <lineage>
        <taxon>Eukaryota</taxon>
        <taxon>Metazoa</taxon>
        <taxon>Ecdysozoa</taxon>
        <taxon>Arthropoda</taxon>
        <taxon>Crustacea</taxon>
        <taxon>Multicrustacea</taxon>
        <taxon>Hexanauplia</taxon>
        <taxon>Copepoda</taxon>
        <taxon>Siphonostomatoida</taxon>
        <taxon>Caligidae</taxon>
        <taxon>Lepeophtheirus</taxon>
    </lineage>
</organism>
<accession>A0A7R8CI35</accession>
<proteinExistence type="predicted"/>
<evidence type="ECO:0000313" key="1">
    <source>
        <dbReference type="EMBL" id="CAF2828183.1"/>
    </source>
</evidence>
<keyword evidence="2" id="KW-1185">Reference proteome</keyword>
<protein>
    <submittedName>
        <fullName evidence="1">(salmon louse) hypothetical protein</fullName>
    </submittedName>
</protein>
<gene>
    <name evidence="1" type="ORF">LSAA_3843</name>
</gene>
<name>A0A7R8CI35_LEPSM</name>
<dbReference type="AlphaFoldDB" id="A0A7R8CI35"/>
<dbReference type="EMBL" id="HG994592">
    <property type="protein sequence ID" value="CAF2828183.1"/>
    <property type="molecule type" value="Genomic_DNA"/>
</dbReference>
<dbReference type="Proteomes" id="UP000675881">
    <property type="component" value="Chromosome 13"/>
</dbReference>
<sequence length="157" mass="17947">MKESMTAVAEKLFSDPKNKDKILTGIADVQLSATTMAKSVCAICECGKKLDSDMTRCKGFFIQLESFMTNPFMNVDINEISVEMAEFFCVDLVEMKIEVINLQNDIKLKSQKYLQLFWSLVKSDNYENLSPNSLENVSFVYTSVSQLFLYEYPEIKP</sequence>
<reference evidence="1" key="1">
    <citation type="submission" date="2021-02" db="EMBL/GenBank/DDBJ databases">
        <authorList>
            <person name="Bekaert M."/>
        </authorList>
    </citation>
    <scope>NUCLEOTIDE SEQUENCE</scope>
    <source>
        <strain evidence="1">IoA-00</strain>
    </source>
</reference>
<evidence type="ECO:0000313" key="2">
    <source>
        <dbReference type="Proteomes" id="UP000675881"/>
    </source>
</evidence>